<keyword evidence="7" id="KW-0966">Cell projection</keyword>
<dbReference type="SUPFAM" id="SSF50978">
    <property type="entry name" value="WD40 repeat-like"/>
    <property type="match status" value="2"/>
</dbReference>
<keyword evidence="12" id="KW-1185">Reference proteome</keyword>
<keyword evidence="5 9" id="KW-0175">Coiled coil</keyword>
<dbReference type="GO" id="GO:0005930">
    <property type="term" value="C:axoneme"/>
    <property type="evidence" value="ECO:0007669"/>
    <property type="project" value="UniProtKB-SubCell"/>
</dbReference>
<dbReference type="OrthoDB" id="1935234at2759"/>
<keyword evidence="4" id="KW-0677">Repeat</keyword>
<dbReference type="PANTHER" id="PTHR14885:SF3">
    <property type="entry name" value="CILIA- AND FLAGELLA-ASSOCIATED PROTEIN 44"/>
    <property type="match status" value="1"/>
</dbReference>
<evidence type="ECO:0000313" key="12">
    <source>
        <dbReference type="Proteomes" id="UP001153737"/>
    </source>
</evidence>
<evidence type="ECO:0000256" key="4">
    <source>
        <dbReference type="ARBA" id="ARBA00022737"/>
    </source>
</evidence>
<comment type="subcellular location">
    <subcellularLocation>
        <location evidence="1">Cytoplasm</location>
        <location evidence="1">Cytoskeleton</location>
        <location evidence="1">Cilium axoneme</location>
    </subcellularLocation>
</comment>
<dbReference type="GO" id="GO:0003341">
    <property type="term" value="P:cilium movement"/>
    <property type="evidence" value="ECO:0007669"/>
    <property type="project" value="UniProtKB-ARBA"/>
</dbReference>
<sequence length="1825" mass="212969">MSIICILKGGAKRLYSNMDYSPDGELLVSQSGEPDYLITVWNWREHKILLRNKSYVNDVYRVKFSPYIPGQITTCGVGHIKFWKMATTFTGLKLKGELGRFGKTEYSDILGVLPMPDSKVVSGCEWGNMLLWDGGLITLEIFRSLRRKCHDAPIVQIIYNEGELWTISLDGHVRIWWYEKIDHADPPDDDRVLLLDPSYDFYTPGLMLYCIEKRFVGDSNDSWYVAQDGNGGIWLIDLNTEVEPKPSRQLYKCHAGEVVDIATHPSGPYLVSLGKDGRIYVYNYLHKILIFHHEFPAGGRCLIWLESDIIKTADIMIAGFDDGQIRVCCLLNLDSETNISLTITQIIKPHNKPITSMSINPSAKVLVSSSEDSTIFVFALEVDDEANDYLIPIGFIPTPDIVTCIAWHPANDLTVIVGCLHGQIMQVNVPCEPQCYTDVSFLLRVDAQYLNFKTYKAQIRRNIKIKNIQTRKKKKIEKKRKDMEQLKKDNPGLEIDEETFLADSESEEKLEPLFIPEIPNTILWLRYTEDDTIWLSMGGYDAGYIYEYRIDQKEEEPFRFQMVHDGDDIEISSYVYDYRKDYLIFAMQDGSIRVNKVNKKDFRDVSDYWTLSMHDNQHGFIPKMCFSSDGKFFFSCGFDGNIFSYKFQPKRYMYPKPSYIEKRENIPENVQDIDSYIKLSLEDTKVKIDKDRIQKAANEHKAGVRNIIKLLRERYSKVLVKNSMLLASQIIEKENLELDPRVTEYIDNEFEDKLKLVERKIAYDLERSRVQMKKLKKYVTDPVDKHPIVVKGINNPNVELLTVRQRVMPPIFFVMMKLVEEKLIEEQNKGRPPERVQCVSKQSVQKQKKTTTLEYFLLSLSPSIIERRLGARLTRMLKKYRQRREKWDKRLEEWDQFMSKKPIPGKNHPDDEKLLMEARNSIGDYKLKNSDDYKPPPHLRDTTVKKYKQVLDARLKQYNLRHCFIQKVWDIRDLKYVVRNRLIDQRQTIVSLNEELPQSVHKLGPDIPAIDESEFPEKMLEPNVILPEEEFDALESEDGKKIIRVLDYDQEEREVLPERSSCPVVVNGLFKYSLSNNAIVAAMESDFESAIDKSDESDDSPFETDIRTKRFTRKLFEQEQTIASINEEIDDYNNIIEEAKKERLPIHVGGNFIDMYIHTLNQELNVLKKFEDGEDVLLQKVNDNLKLVHTLQDEIDVFKMTQEEYKLLIENMHLDEMKIQEKFRHATENNKFYDFLKKVFRKKYKPPRQADVDESSSESSSSSSEESDIDEAGSIDSRDFGIIKQDLNVCPKGCEYAIYNLTVDLRSKRHDIEQAVKEQTRSLDTVKKNIELGNRKMNILQNQLKASQNDLETYQREKQRRLNQVKCTVVLTLDQIYDYNPEEDEITDYLVFAKTTLNDLYKRVGSLQHENYQQRSKYDLYQKHLSRLKKDLGYMQNKVKFLKQHISHIMQDKFGKVVDINEIELAILKKTFHKSHVNELEEVVLKKLEKILNAQAELTKTIKDNTKRLELLQVMSKEKNDLVKVINLQPKKKEQIDRILEIHMEYSKEIKKLENIIQDQTSQLQEMKIEMKMLKTKSHLPKQKIKEEMSVTNKADDNNRDWLDYDKYIDSEEAIPQKIIQEITLPEFHATEVEDLLRGLLEEMLSHVSSEETFHVEKMVEKILSSILRCASVQAIINEIIENIPFEPSPEQQSNIDSTAEKIYQIQEPEMSDESVNRCAREILEETIDEVLLMKGEVHEVILRLVEKLVESIPIDFLLQDESIQSVVAKISDVMGNSELDRENLLKSVDSSSSVYRTEMLSILNLLLERVYGTGIDYMYVVKYE</sequence>
<evidence type="ECO:0000256" key="6">
    <source>
        <dbReference type="ARBA" id="ARBA00023212"/>
    </source>
</evidence>
<evidence type="ECO:0000256" key="3">
    <source>
        <dbReference type="ARBA" id="ARBA00022574"/>
    </source>
</evidence>
<feature type="region of interest" description="Disordered" evidence="10">
    <location>
        <begin position="1246"/>
        <end position="1271"/>
    </location>
</feature>
<dbReference type="Gene3D" id="2.130.10.10">
    <property type="entry name" value="YVTN repeat-like/Quinoprotein amine dehydrogenase"/>
    <property type="match status" value="3"/>
</dbReference>
<proteinExistence type="predicted"/>
<dbReference type="SMART" id="SM00320">
    <property type="entry name" value="WD40"/>
    <property type="match status" value="6"/>
</dbReference>
<evidence type="ECO:0000256" key="9">
    <source>
        <dbReference type="SAM" id="Coils"/>
    </source>
</evidence>
<evidence type="ECO:0000256" key="10">
    <source>
        <dbReference type="SAM" id="MobiDB-lite"/>
    </source>
</evidence>
<dbReference type="Pfam" id="PF00400">
    <property type="entry name" value="WD40"/>
    <property type="match status" value="3"/>
</dbReference>
<evidence type="ECO:0000256" key="5">
    <source>
        <dbReference type="ARBA" id="ARBA00023054"/>
    </source>
</evidence>
<evidence type="ECO:0000313" key="11">
    <source>
        <dbReference type="EMBL" id="CAG9822879.1"/>
    </source>
</evidence>
<evidence type="ECO:0000256" key="8">
    <source>
        <dbReference type="PROSITE-ProRule" id="PRU00221"/>
    </source>
</evidence>
<evidence type="ECO:0000256" key="2">
    <source>
        <dbReference type="ARBA" id="ARBA00022490"/>
    </source>
</evidence>
<keyword evidence="6" id="KW-0206">Cytoskeleton</keyword>
<feature type="coiled-coil region" evidence="9">
    <location>
        <begin position="1323"/>
        <end position="1364"/>
    </location>
</feature>
<dbReference type="PANTHER" id="PTHR14885">
    <property type="entry name" value="CILIA- AND FLAGELLA-ASSOCIATED PROTEIN 43-RELATED"/>
    <property type="match status" value="1"/>
</dbReference>
<dbReference type="InterPro" id="IPR015943">
    <property type="entry name" value="WD40/YVTN_repeat-like_dom_sf"/>
</dbReference>
<evidence type="ECO:0000256" key="1">
    <source>
        <dbReference type="ARBA" id="ARBA00004430"/>
    </source>
</evidence>
<feature type="repeat" description="WD" evidence="8">
    <location>
        <begin position="251"/>
        <end position="283"/>
    </location>
</feature>
<feature type="repeat" description="WD" evidence="8">
    <location>
        <begin position="347"/>
        <end position="388"/>
    </location>
</feature>
<accession>A0A9N9SIA8</accession>
<reference evidence="11" key="2">
    <citation type="submission" date="2022-10" db="EMBL/GenBank/DDBJ databases">
        <authorList>
            <consortium name="ENA_rothamsted_submissions"/>
            <consortium name="culmorum"/>
            <person name="King R."/>
        </authorList>
    </citation>
    <scope>NUCLEOTIDE SEQUENCE</scope>
</reference>
<evidence type="ECO:0000256" key="7">
    <source>
        <dbReference type="ARBA" id="ARBA00023273"/>
    </source>
</evidence>
<feature type="coiled-coil region" evidence="9">
    <location>
        <begin position="466"/>
        <end position="496"/>
    </location>
</feature>
<dbReference type="InterPro" id="IPR036322">
    <property type="entry name" value="WD40_repeat_dom_sf"/>
</dbReference>
<name>A0A9N9SIA8_PHACE</name>
<protein>
    <recommendedName>
        <fullName evidence="13">WD repeat-containing protein 52</fullName>
    </recommendedName>
</protein>
<dbReference type="Proteomes" id="UP001153737">
    <property type="component" value="Chromosome 6"/>
</dbReference>
<keyword evidence="2" id="KW-0963">Cytoplasm</keyword>
<dbReference type="PROSITE" id="PS50082">
    <property type="entry name" value="WD_REPEATS_2"/>
    <property type="match status" value="2"/>
</dbReference>
<gene>
    <name evidence="11" type="ORF">PHAECO_LOCUS10527</name>
</gene>
<feature type="coiled-coil region" evidence="9">
    <location>
        <begin position="1536"/>
        <end position="1577"/>
    </location>
</feature>
<reference evidence="11" key="1">
    <citation type="submission" date="2022-01" db="EMBL/GenBank/DDBJ databases">
        <authorList>
            <person name="King R."/>
        </authorList>
    </citation>
    <scope>NUCLEOTIDE SEQUENCE</scope>
</reference>
<dbReference type="EMBL" id="OU896712">
    <property type="protein sequence ID" value="CAG9822879.1"/>
    <property type="molecule type" value="Genomic_DNA"/>
</dbReference>
<organism evidence="11 12">
    <name type="scientific">Phaedon cochleariae</name>
    <name type="common">Mustard beetle</name>
    <dbReference type="NCBI Taxonomy" id="80249"/>
    <lineage>
        <taxon>Eukaryota</taxon>
        <taxon>Metazoa</taxon>
        <taxon>Ecdysozoa</taxon>
        <taxon>Arthropoda</taxon>
        <taxon>Hexapoda</taxon>
        <taxon>Insecta</taxon>
        <taxon>Pterygota</taxon>
        <taxon>Neoptera</taxon>
        <taxon>Endopterygota</taxon>
        <taxon>Coleoptera</taxon>
        <taxon>Polyphaga</taxon>
        <taxon>Cucujiformia</taxon>
        <taxon>Chrysomeloidea</taxon>
        <taxon>Chrysomelidae</taxon>
        <taxon>Chrysomelinae</taxon>
        <taxon>Chrysomelini</taxon>
        <taxon>Phaedon</taxon>
    </lineage>
</organism>
<feature type="coiled-coil region" evidence="9">
    <location>
        <begin position="1115"/>
        <end position="1142"/>
    </location>
</feature>
<evidence type="ECO:0008006" key="13">
    <source>
        <dbReference type="Google" id="ProtNLM"/>
    </source>
</evidence>
<dbReference type="InterPro" id="IPR001680">
    <property type="entry name" value="WD40_rpt"/>
</dbReference>
<keyword evidence="3 8" id="KW-0853">WD repeat</keyword>